<accession>A0A7J5YQP9</accession>
<evidence type="ECO:0008006" key="3">
    <source>
        <dbReference type="Google" id="ProtNLM"/>
    </source>
</evidence>
<comment type="caution">
    <text evidence="1">The sequence shown here is derived from an EMBL/GenBank/DDBJ whole genome shotgun (WGS) entry which is preliminary data.</text>
</comment>
<evidence type="ECO:0000313" key="2">
    <source>
        <dbReference type="Proteomes" id="UP000518266"/>
    </source>
</evidence>
<dbReference type="PANTHER" id="PTHR43696:SF9">
    <property type="entry name" value="COILED-COIL DOMAIN-CONTAINING PROTEIN 157"/>
    <property type="match status" value="1"/>
</dbReference>
<gene>
    <name evidence="1" type="ORF">F7725_012831</name>
</gene>
<sequence length="285" mass="31977">MSQFLGRQDSIESLRKDVVDLQGALLDVFSRTGPVRFTSWKFPDKLSCNLDMVALLEKYDFLDGEDALNAYVEKIRCSHRRDQTQQKGCLSVGLVVRNYWSNLVQFANLKESYKDTKKQRKVKTLDCDGTETVSLVSPQMSQSRDDLSPWSSSSSFKFLPQSHAPSSSTHNTPCYQKVDSHHVSSQTVESSLVPCNACHQVQSTLIKTGRAFVELLQGESLPSSLQPLLVAVEDTLELGHMTAGDVAQWANEQLRDMRRLMKHLQEVRSTVQPLKERLAAAEAEG</sequence>
<dbReference type="InterPro" id="IPR029681">
    <property type="entry name" value="CCDC157"/>
</dbReference>
<dbReference type="Proteomes" id="UP000518266">
    <property type="component" value="Unassembled WGS sequence"/>
</dbReference>
<organism evidence="1 2">
    <name type="scientific">Dissostichus mawsoni</name>
    <name type="common">Antarctic cod</name>
    <dbReference type="NCBI Taxonomy" id="36200"/>
    <lineage>
        <taxon>Eukaryota</taxon>
        <taxon>Metazoa</taxon>
        <taxon>Chordata</taxon>
        <taxon>Craniata</taxon>
        <taxon>Vertebrata</taxon>
        <taxon>Euteleostomi</taxon>
        <taxon>Actinopterygii</taxon>
        <taxon>Neopterygii</taxon>
        <taxon>Teleostei</taxon>
        <taxon>Neoteleostei</taxon>
        <taxon>Acanthomorphata</taxon>
        <taxon>Eupercaria</taxon>
        <taxon>Perciformes</taxon>
        <taxon>Notothenioidei</taxon>
        <taxon>Nototheniidae</taxon>
        <taxon>Dissostichus</taxon>
    </lineage>
</organism>
<evidence type="ECO:0000313" key="1">
    <source>
        <dbReference type="EMBL" id="KAF3851059.1"/>
    </source>
</evidence>
<keyword evidence="2" id="KW-1185">Reference proteome</keyword>
<proteinExistence type="predicted"/>
<dbReference type="PANTHER" id="PTHR43696">
    <property type="entry name" value="COILED-COIL DOMAIN-CONTAINING PROTEIN 157"/>
    <property type="match status" value="1"/>
</dbReference>
<dbReference type="OrthoDB" id="10051906at2759"/>
<protein>
    <recommendedName>
        <fullName evidence="3">Coiled-coil domain containing 157</fullName>
    </recommendedName>
</protein>
<reference evidence="1 2" key="1">
    <citation type="submission" date="2020-03" db="EMBL/GenBank/DDBJ databases">
        <title>Dissostichus mawsoni Genome sequencing and assembly.</title>
        <authorList>
            <person name="Park H."/>
        </authorList>
    </citation>
    <scope>NUCLEOTIDE SEQUENCE [LARGE SCALE GENOMIC DNA]</scope>
    <source>
        <strain evidence="1">DM0001</strain>
        <tissue evidence="1">Muscle</tissue>
    </source>
</reference>
<name>A0A7J5YQP9_DISMA</name>
<dbReference type="AlphaFoldDB" id="A0A7J5YQP9"/>
<dbReference type="EMBL" id="JAAKFY010000010">
    <property type="protein sequence ID" value="KAF3851059.1"/>
    <property type="molecule type" value="Genomic_DNA"/>
</dbReference>